<reference evidence="2" key="1">
    <citation type="journal article" date="2021" name="PeerJ">
        <title>Extensive microbial diversity within the chicken gut microbiome revealed by metagenomics and culture.</title>
        <authorList>
            <person name="Gilroy R."/>
            <person name="Ravi A."/>
            <person name="Getino M."/>
            <person name="Pursley I."/>
            <person name="Horton D.L."/>
            <person name="Alikhan N.F."/>
            <person name="Baker D."/>
            <person name="Gharbi K."/>
            <person name="Hall N."/>
            <person name="Watson M."/>
            <person name="Adriaenssens E.M."/>
            <person name="Foster-Nyarko E."/>
            <person name="Jarju S."/>
            <person name="Secka A."/>
            <person name="Antonio M."/>
            <person name="Oren A."/>
            <person name="Chaudhuri R.R."/>
            <person name="La Ragione R."/>
            <person name="Hildebrand F."/>
            <person name="Pallen M.J."/>
        </authorList>
    </citation>
    <scope>NUCLEOTIDE SEQUENCE</scope>
    <source>
        <strain evidence="2">5032</strain>
    </source>
</reference>
<dbReference type="AlphaFoldDB" id="A0A9D2HMN3"/>
<dbReference type="EMBL" id="DWZD01000050">
    <property type="protein sequence ID" value="HJA79776.1"/>
    <property type="molecule type" value="Genomic_DNA"/>
</dbReference>
<reference evidence="2" key="2">
    <citation type="submission" date="2021-04" db="EMBL/GenBank/DDBJ databases">
        <authorList>
            <person name="Gilroy R."/>
        </authorList>
    </citation>
    <scope>NUCLEOTIDE SEQUENCE</scope>
    <source>
        <strain evidence="2">5032</strain>
    </source>
</reference>
<gene>
    <name evidence="2" type="ORF">H9784_09475</name>
</gene>
<dbReference type="Proteomes" id="UP000823821">
    <property type="component" value="Unassembled WGS sequence"/>
</dbReference>
<accession>A0A9D2HMN3</accession>
<proteinExistence type="predicted"/>
<organism evidence="2 3">
    <name type="scientific">Candidatus Desulfovibrio intestinavium</name>
    <dbReference type="NCBI Taxonomy" id="2838534"/>
    <lineage>
        <taxon>Bacteria</taxon>
        <taxon>Pseudomonadati</taxon>
        <taxon>Thermodesulfobacteriota</taxon>
        <taxon>Desulfovibrionia</taxon>
        <taxon>Desulfovibrionales</taxon>
        <taxon>Desulfovibrionaceae</taxon>
        <taxon>Desulfovibrio</taxon>
    </lineage>
</organism>
<feature type="signal peptide" evidence="1">
    <location>
        <begin position="1"/>
        <end position="44"/>
    </location>
</feature>
<comment type="caution">
    <text evidence="2">The sequence shown here is derived from an EMBL/GenBank/DDBJ whole genome shotgun (WGS) entry which is preliminary data.</text>
</comment>
<feature type="non-terminal residue" evidence="2">
    <location>
        <position position="407"/>
    </location>
</feature>
<name>A0A9D2HMN3_9BACT</name>
<evidence type="ECO:0000313" key="2">
    <source>
        <dbReference type="EMBL" id="HJA79776.1"/>
    </source>
</evidence>
<keyword evidence="1" id="KW-0732">Signal</keyword>
<evidence type="ECO:0000256" key="1">
    <source>
        <dbReference type="SAM" id="SignalP"/>
    </source>
</evidence>
<protein>
    <submittedName>
        <fullName evidence="2">Carbohydrate-binding domain-containing protein</fullName>
    </submittedName>
</protein>
<sequence length="407" mass="41024">MLKQNRNALTNLTNRYRAVLRRCRLRALALACALTVLPPLPAGANSGGEEGTDEWDLPAYIGSTTGSGGHVIIDSGFEGFVYGGYTTAPGTDATGNTVRLTNGTVTKDVYGGLSKYGNAHNNTVIISGGTMRAVWGGDGASGATHNTVIISGGTVTWDVWGGIAQYGSANGNTAIISGGTMRAVWGGDGASGATHNTVIISGGTMKAVCGGDGVSGATNNTVIISGGTVTGVVHGGYTADGGATNNTVIISGGTVGDVRGGNGGNGIATGNRVILSGAPTLTGLISGGENLSTGDVVSGNLLELRSSGLQAVNIKNFEQYAFHMPADIRPGAVLLTLGEDPYVPSAMYVTDLTNFGKSLSPVFRRIDVDGAASPLRVGDKVTLFRNDNGLTPGTLPTSVSGTQGVTL</sequence>
<feature type="chain" id="PRO_5038601684" evidence="1">
    <location>
        <begin position="45"/>
        <end position="407"/>
    </location>
</feature>
<evidence type="ECO:0000313" key="3">
    <source>
        <dbReference type="Proteomes" id="UP000823821"/>
    </source>
</evidence>